<name>A0A0R1VAX7_9LACO</name>
<feature type="transmembrane region" description="Helical" evidence="2">
    <location>
        <begin position="149"/>
        <end position="169"/>
    </location>
</feature>
<comment type="similarity">
    <text evidence="1">Belongs to the UPF0177 family.</text>
</comment>
<keyword evidence="2" id="KW-0472">Membrane</keyword>
<evidence type="ECO:0000259" key="3">
    <source>
        <dbReference type="Pfam" id="PF02517"/>
    </source>
</evidence>
<dbReference type="EMBL" id="AZFQ01000034">
    <property type="protein sequence ID" value="KRL99035.1"/>
    <property type="molecule type" value="Genomic_DNA"/>
</dbReference>
<dbReference type="InterPro" id="IPR003675">
    <property type="entry name" value="Rce1/LyrA-like_dom"/>
</dbReference>
<gene>
    <name evidence="4" type="ORF">FD50_GL000305</name>
</gene>
<feature type="domain" description="CAAX prenyl protease 2/Lysostaphin resistance protein A-like" evidence="3">
    <location>
        <begin position="82"/>
        <end position="187"/>
    </location>
</feature>
<feature type="transmembrane region" description="Helical" evidence="2">
    <location>
        <begin position="200"/>
        <end position="220"/>
    </location>
</feature>
<feature type="transmembrane region" description="Helical" evidence="2">
    <location>
        <begin position="174"/>
        <end position="194"/>
    </location>
</feature>
<evidence type="ECO:0000313" key="5">
    <source>
        <dbReference type="Proteomes" id="UP000051166"/>
    </source>
</evidence>
<dbReference type="Proteomes" id="UP000051166">
    <property type="component" value="Unassembled WGS sequence"/>
</dbReference>
<dbReference type="Pfam" id="PF02517">
    <property type="entry name" value="Rce1-like"/>
    <property type="match status" value="1"/>
</dbReference>
<dbReference type="STRING" id="1423801.FD50_GL000305"/>
<dbReference type="AlphaFoldDB" id="A0A0R1VAX7"/>
<dbReference type="GeneID" id="98307758"/>
<dbReference type="PANTHER" id="PTHR39430:SF1">
    <property type="entry name" value="PROTEASE"/>
    <property type="match status" value="1"/>
</dbReference>
<dbReference type="RefSeq" id="WP_235803436.1">
    <property type="nucleotide sequence ID" value="NZ_AZFQ01000034.1"/>
</dbReference>
<evidence type="ECO:0000313" key="4">
    <source>
        <dbReference type="EMBL" id="KRL99035.1"/>
    </source>
</evidence>
<feature type="transmembrane region" description="Helical" evidence="2">
    <location>
        <begin position="25"/>
        <end position="42"/>
    </location>
</feature>
<evidence type="ECO:0000256" key="2">
    <source>
        <dbReference type="SAM" id="Phobius"/>
    </source>
</evidence>
<dbReference type="GO" id="GO:0080120">
    <property type="term" value="P:CAAX-box protein maturation"/>
    <property type="evidence" value="ECO:0007669"/>
    <property type="project" value="UniProtKB-ARBA"/>
</dbReference>
<feature type="transmembrane region" description="Helical" evidence="2">
    <location>
        <begin position="63"/>
        <end position="79"/>
    </location>
</feature>
<dbReference type="GO" id="GO:0004175">
    <property type="term" value="F:endopeptidase activity"/>
    <property type="evidence" value="ECO:0007669"/>
    <property type="project" value="UniProtKB-ARBA"/>
</dbReference>
<sequence>MLFVEVIFEFLGINILKGINESNNLFFLFFDKCLFLILLIILNAKLTRQKIPFSLKLNKEQRNLVLTLITALIIIGVMNEKNFLAAFTIGLIASTTEEYLFRGIILVTLLRLFWRSTKQSTRILFPAIISSVLFGLEHFLNLYSQNFSLTTIQVCQTMAMGFLFASLFIRTKNLLFPIICHFGIDFVVTAFWGVQNTNNASFGGAVSVAILYIMIGFIILRV</sequence>
<keyword evidence="2" id="KW-1133">Transmembrane helix</keyword>
<dbReference type="PATRIC" id="fig|1423801.4.peg.312"/>
<proteinExistence type="inferred from homology"/>
<comment type="caution">
    <text evidence="4">The sequence shown here is derived from an EMBL/GenBank/DDBJ whole genome shotgun (WGS) entry which is preliminary data.</text>
</comment>
<evidence type="ECO:0000256" key="1">
    <source>
        <dbReference type="ARBA" id="ARBA00009067"/>
    </source>
</evidence>
<dbReference type="PANTHER" id="PTHR39430">
    <property type="entry name" value="MEMBRANE-ASSOCIATED PROTEASE-RELATED"/>
    <property type="match status" value="1"/>
</dbReference>
<organism evidence="4 5">
    <name type="scientific">Liquorilactobacillus satsumensis DSM 16230 = JCM 12392</name>
    <dbReference type="NCBI Taxonomy" id="1423801"/>
    <lineage>
        <taxon>Bacteria</taxon>
        <taxon>Bacillati</taxon>
        <taxon>Bacillota</taxon>
        <taxon>Bacilli</taxon>
        <taxon>Lactobacillales</taxon>
        <taxon>Lactobacillaceae</taxon>
        <taxon>Liquorilactobacillus</taxon>
    </lineage>
</organism>
<reference evidence="4 5" key="1">
    <citation type="journal article" date="2015" name="Genome Announc.">
        <title>Expanding the biotechnology potential of lactobacilli through comparative genomics of 213 strains and associated genera.</title>
        <authorList>
            <person name="Sun Z."/>
            <person name="Harris H.M."/>
            <person name="McCann A."/>
            <person name="Guo C."/>
            <person name="Argimon S."/>
            <person name="Zhang W."/>
            <person name="Yang X."/>
            <person name="Jeffery I.B."/>
            <person name="Cooney J.C."/>
            <person name="Kagawa T.F."/>
            <person name="Liu W."/>
            <person name="Song Y."/>
            <person name="Salvetti E."/>
            <person name="Wrobel A."/>
            <person name="Rasinkangas P."/>
            <person name="Parkhill J."/>
            <person name="Rea M.C."/>
            <person name="O'Sullivan O."/>
            <person name="Ritari J."/>
            <person name="Douillard F.P."/>
            <person name="Paul Ross R."/>
            <person name="Yang R."/>
            <person name="Briner A.E."/>
            <person name="Felis G.E."/>
            <person name="de Vos W.M."/>
            <person name="Barrangou R."/>
            <person name="Klaenhammer T.R."/>
            <person name="Caufield P.W."/>
            <person name="Cui Y."/>
            <person name="Zhang H."/>
            <person name="O'Toole P.W."/>
        </authorList>
    </citation>
    <scope>NUCLEOTIDE SEQUENCE [LARGE SCALE GENOMIC DNA]</scope>
    <source>
        <strain evidence="4 5">DSM 16230</strain>
    </source>
</reference>
<protein>
    <recommendedName>
        <fullName evidence="3">CAAX prenyl protease 2/Lysostaphin resistance protein A-like domain-containing protein</fullName>
    </recommendedName>
</protein>
<keyword evidence="2" id="KW-0812">Transmembrane</keyword>
<feature type="transmembrane region" description="Helical" evidence="2">
    <location>
        <begin position="123"/>
        <end position="143"/>
    </location>
</feature>
<feature type="transmembrane region" description="Helical" evidence="2">
    <location>
        <begin position="99"/>
        <end position="114"/>
    </location>
</feature>
<accession>A0A0R1VAX7</accession>
<keyword evidence="5" id="KW-1185">Reference proteome</keyword>